<feature type="domain" description="Peptidase M20 dimerisation" evidence="4">
    <location>
        <begin position="219"/>
        <end position="370"/>
    </location>
</feature>
<evidence type="ECO:0000313" key="6">
    <source>
        <dbReference type="Proteomes" id="UP000232891"/>
    </source>
</evidence>
<sequence length="478" mass="52035">MGDFYIGLNLSALIGMVMSKQQALASVRHHFADGYFEADLRRRVAIRSESQAPGQAPELTRYLQEEIQPALERMGFECQPLENPKGAGPLLFASRHEGADLPTVLTYGHGDVVLGYAEQWREGLDPWMLTVEGDRWYGRGTADNKGQHSINLAALEAVIEARGGRLGFNIKVLFETGEECGSPGLREACTEHRQLLQADLFIASDGPRLSDSRPTIFLGSRGSALFSLEVQARDKGLHSGNWGGVMSNPAVVLANALASLVDQNGQMLCRGLVPSSIPDSVREAIHDLGIHQHSLGRALDVDWGEPGLTLGERLFAWNTLEILAFTAGNPAKPVNAIPPSAVAHCQLRFVVGTDWKNLETLLRQHLDAAGFHGVNIVMDRCTPSTRLDPDNPWVRFAKKVISDTTPRQLAVLPNLAGTLPNDIFADVLGLPTLWIPHSYPGCSQHAPDEHLLGSVVLEGLQIMTALFWELGDAAQTHA</sequence>
<dbReference type="InterPro" id="IPR002933">
    <property type="entry name" value="Peptidase_M20"/>
</dbReference>
<gene>
    <name evidence="5" type="ORF">ATI14_3141</name>
</gene>
<dbReference type="Pfam" id="PF01546">
    <property type="entry name" value="Peptidase_M20"/>
    <property type="match status" value="1"/>
</dbReference>
<keyword evidence="6" id="KW-1185">Reference proteome</keyword>
<dbReference type="Proteomes" id="UP000232891">
    <property type="component" value="Unassembled WGS sequence"/>
</dbReference>
<dbReference type="Pfam" id="PF07687">
    <property type="entry name" value="M20_dimer"/>
    <property type="match status" value="1"/>
</dbReference>
<dbReference type="Gene3D" id="3.40.630.10">
    <property type="entry name" value="Zn peptidases"/>
    <property type="match status" value="1"/>
</dbReference>
<dbReference type="InterPro" id="IPR051458">
    <property type="entry name" value="Cyt/Met_Dipeptidase"/>
</dbReference>
<accession>A0ABX4QHE7</accession>
<organism evidence="5 6">
    <name type="scientific">Pseudomonas tolaasii NCPPB 2192</name>
    <dbReference type="NCBI Taxonomy" id="564423"/>
    <lineage>
        <taxon>Bacteria</taxon>
        <taxon>Pseudomonadati</taxon>
        <taxon>Pseudomonadota</taxon>
        <taxon>Gammaproteobacteria</taxon>
        <taxon>Pseudomonadales</taxon>
        <taxon>Pseudomonadaceae</taxon>
        <taxon>Pseudomonas</taxon>
    </lineage>
</organism>
<evidence type="ECO:0000256" key="3">
    <source>
        <dbReference type="ARBA" id="ARBA00022801"/>
    </source>
</evidence>
<keyword evidence="2" id="KW-0479">Metal-binding</keyword>
<dbReference type="SUPFAM" id="SSF53187">
    <property type="entry name" value="Zn-dependent exopeptidases"/>
    <property type="match status" value="1"/>
</dbReference>
<comment type="caution">
    <text evidence="5">The sequence shown here is derived from an EMBL/GenBank/DDBJ whole genome shotgun (WGS) entry which is preliminary data.</text>
</comment>
<name>A0ABX4QHE7_PSETO</name>
<evidence type="ECO:0000256" key="1">
    <source>
        <dbReference type="ARBA" id="ARBA00022670"/>
    </source>
</evidence>
<dbReference type="EMBL" id="PHHD01000001">
    <property type="protein sequence ID" value="PKA76183.1"/>
    <property type="molecule type" value="Genomic_DNA"/>
</dbReference>
<evidence type="ECO:0000256" key="2">
    <source>
        <dbReference type="ARBA" id="ARBA00022723"/>
    </source>
</evidence>
<dbReference type="PANTHER" id="PTHR43270">
    <property type="entry name" value="BETA-ALA-HIS DIPEPTIDASE"/>
    <property type="match status" value="1"/>
</dbReference>
<keyword evidence="1" id="KW-0645">Protease</keyword>
<dbReference type="Gene3D" id="3.30.70.360">
    <property type="match status" value="1"/>
</dbReference>
<evidence type="ECO:0000259" key="4">
    <source>
        <dbReference type="Pfam" id="PF07687"/>
    </source>
</evidence>
<dbReference type="PANTHER" id="PTHR43270:SF12">
    <property type="entry name" value="SUCCINYL-DIAMINOPIMELATE DESUCCINYLASE"/>
    <property type="match status" value="1"/>
</dbReference>
<protein>
    <submittedName>
        <fullName evidence="5">Acetylornithine deacetylase/succinyl-diaminopimelate desuccinylase-like protein</fullName>
    </submittedName>
</protein>
<dbReference type="NCBIfam" id="NF005478">
    <property type="entry name" value="PRK07079.1"/>
    <property type="match status" value="1"/>
</dbReference>
<keyword evidence="3" id="KW-0378">Hydrolase</keyword>
<reference evidence="5 6" key="1">
    <citation type="submission" date="2017-11" db="EMBL/GenBank/DDBJ databases">
        <title>Genome sequencing of a diverse group of Pseudomonas species.</title>
        <authorList>
            <person name="Loper J."/>
        </authorList>
    </citation>
    <scope>NUCLEOTIDE SEQUENCE [LARGE SCALE GENOMIC DNA]</scope>
    <source>
        <strain evidence="5 6">NCPPB 2192</strain>
    </source>
</reference>
<proteinExistence type="predicted"/>
<evidence type="ECO:0000313" key="5">
    <source>
        <dbReference type="EMBL" id="PKA76183.1"/>
    </source>
</evidence>
<dbReference type="InterPro" id="IPR011650">
    <property type="entry name" value="Peptidase_M20_dimer"/>
</dbReference>